<protein>
    <submittedName>
        <fullName evidence="1">Uncharacterized protein</fullName>
    </submittedName>
</protein>
<dbReference type="AlphaFoldDB" id="A0A1M5VXD8"/>
<sequence length="87" mass="9861">MDVGTAGIHLFTTNNSSKKFRITLKKGGFGVNTHTWDQTPLDVFESINLPLSGSLYTIRTYQYFYFLVDNPKNGQTNMVQAIKRLIS</sequence>
<accession>A0A1M5VXD8</accession>
<dbReference type="Proteomes" id="UP000184079">
    <property type="component" value="Unassembled WGS sequence"/>
</dbReference>
<gene>
    <name evidence="1" type="ORF">SAMN05421807_1148</name>
</gene>
<proteinExistence type="predicted"/>
<keyword evidence="2" id="KW-1185">Reference proteome</keyword>
<reference evidence="2" key="1">
    <citation type="submission" date="2016-11" db="EMBL/GenBank/DDBJ databases">
        <authorList>
            <person name="Varghese N."/>
            <person name="Submissions S."/>
        </authorList>
    </citation>
    <scope>NUCLEOTIDE SEQUENCE [LARGE SCALE GENOMIC DNA]</scope>
    <source>
        <strain evidence="2">CGMCC 1.6496</strain>
    </source>
</reference>
<evidence type="ECO:0000313" key="2">
    <source>
        <dbReference type="Proteomes" id="UP000184079"/>
    </source>
</evidence>
<dbReference type="EMBL" id="FQXD01000014">
    <property type="protein sequence ID" value="SHH79593.1"/>
    <property type="molecule type" value="Genomic_DNA"/>
</dbReference>
<evidence type="ECO:0000313" key="1">
    <source>
        <dbReference type="EMBL" id="SHH79593.1"/>
    </source>
</evidence>
<organism evidence="1 2">
    <name type="scientific">Virgibacillus chiguensis</name>
    <dbReference type="NCBI Taxonomy" id="411959"/>
    <lineage>
        <taxon>Bacteria</taxon>
        <taxon>Bacillati</taxon>
        <taxon>Bacillota</taxon>
        <taxon>Bacilli</taxon>
        <taxon>Bacillales</taxon>
        <taxon>Bacillaceae</taxon>
        <taxon>Virgibacillus</taxon>
    </lineage>
</organism>
<name>A0A1M5VXD8_9BACI</name>